<evidence type="ECO:0000256" key="1">
    <source>
        <dbReference type="ARBA" id="ARBA00022603"/>
    </source>
</evidence>
<protein>
    <recommendedName>
        <fullName evidence="6">Methyltransferase domain protein</fullName>
    </recommendedName>
</protein>
<dbReference type="PANTHER" id="PTHR40048">
    <property type="entry name" value="RHAMNOSYL O-METHYLTRANSFERASE"/>
    <property type="match status" value="1"/>
</dbReference>
<organism evidence="4 5">
    <name type="scientific">Gimesia alba</name>
    <dbReference type="NCBI Taxonomy" id="2527973"/>
    <lineage>
        <taxon>Bacteria</taxon>
        <taxon>Pseudomonadati</taxon>
        <taxon>Planctomycetota</taxon>
        <taxon>Planctomycetia</taxon>
        <taxon>Planctomycetales</taxon>
        <taxon>Planctomycetaceae</taxon>
        <taxon>Gimesia</taxon>
    </lineage>
</organism>
<proteinExistence type="predicted"/>
<dbReference type="GO" id="GO:0008168">
    <property type="term" value="F:methyltransferase activity"/>
    <property type="evidence" value="ECO:0007669"/>
    <property type="project" value="UniProtKB-KW"/>
</dbReference>
<name>A0A517RGS4_9PLAN</name>
<reference evidence="4 5" key="1">
    <citation type="submission" date="2019-02" db="EMBL/GenBank/DDBJ databases">
        <title>Deep-cultivation of Planctomycetes and their phenomic and genomic characterization uncovers novel biology.</title>
        <authorList>
            <person name="Wiegand S."/>
            <person name="Jogler M."/>
            <person name="Boedeker C."/>
            <person name="Pinto D."/>
            <person name="Vollmers J."/>
            <person name="Rivas-Marin E."/>
            <person name="Kohn T."/>
            <person name="Peeters S.H."/>
            <person name="Heuer A."/>
            <person name="Rast P."/>
            <person name="Oberbeckmann S."/>
            <person name="Bunk B."/>
            <person name="Jeske O."/>
            <person name="Meyerdierks A."/>
            <person name="Storesund J.E."/>
            <person name="Kallscheuer N."/>
            <person name="Luecker S."/>
            <person name="Lage O.M."/>
            <person name="Pohl T."/>
            <person name="Merkel B.J."/>
            <person name="Hornburger P."/>
            <person name="Mueller R.-W."/>
            <person name="Bruemmer F."/>
            <person name="Labrenz M."/>
            <person name="Spormann A.M."/>
            <person name="Op den Camp H."/>
            <person name="Overmann J."/>
            <person name="Amann R."/>
            <person name="Jetten M.S.M."/>
            <person name="Mascher T."/>
            <person name="Medema M.H."/>
            <person name="Devos D.P."/>
            <person name="Kaster A.-K."/>
            <person name="Ovreas L."/>
            <person name="Rohde M."/>
            <person name="Galperin M.Y."/>
            <person name="Jogler C."/>
        </authorList>
    </citation>
    <scope>NUCLEOTIDE SEQUENCE [LARGE SCALE GENOMIC DNA]</scope>
    <source>
        <strain evidence="4 5">Pan241w</strain>
    </source>
</reference>
<accession>A0A517RGS4</accession>
<keyword evidence="5" id="KW-1185">Reference proteome</keyword>
<sequence length="313" mass="36214">MHIPNNTRENILEPEFLSDIDSWHGHIPFAFEIIRNTKPKRFVELGTHKGDSYLSFCQAVEHFQTGTKCCSVDTWQGDEHAGSDAELYGTDIYETLSAYHNEKYSTFSTLMQMTFDEALSHFSEGSIDLLHIDGLHTYEAVKHDFETWLPKMSTQGVVLFHDIEVRYSDFGVWQLWDELLKQYPGFGFTHSYGLGVLAVGDETPEWINEIASLSPDLLETWKKKYEFYGRAILSHSYQRQIEYFKRLLEQKDVEISALKEQLENVSDELSQKQKELVIAQMTVNRRDTRLTALTAQIEDIGKQYAFAQQASQE</sequence>
<evidence type="ECO:0000256" key="2">
    <source>
        <dbReference type="ARBA" id="ARBA00022679"/>
    </source>
</evidence>
<dbReference type="KEGG" id="gaz:Pan241w_31520"/>
<dbReference type="SUPFAM" id="SSF53335">
    <property type="entry name" value="S-adenosyl-L-methionine-dependent methyltransferases"/>
    <property type="match status" value="1"/>
</dbReference>
<keyword evidence="1" id="KW-0489">Methyltransferase</keyword>
<dbReference type="GO" id="GO:0032259">
    <property type="term" value="P:methylation"/>
    <property type="evidence" value="ECO:0007669"/>
    <property type="project" value="UniProtKB-KW"/>
</dbReference>
<evidence type="ECO:0000313" key="4">
    <source>
        <dbReference type="EMBL" id="QDT43055.1"/>
    </source>
</evidence>
<dbReference type="GO" id="GO:0071770">
    <property type="term" value="P:DIM/DIP cell wall layer assembly"/>
    <property type="evidence" value="ECO:0007669"/>
    <property type="project" value="TreeGrafter"/>
</dbReference>
<dbReference type="Proteomes" id="UP000317171">
    <property type="component" value="Chromosome"/>
</dbReference>
<dbReference type="InterPro" id="IPR029063">
    <property type="entry name" value="SAM-dependent_MTases_sf"/>
</dbReference>
<dbReference type="PANTHER" id="PTHR40048:SF1">
    <property type="entry name" value="RHAMNOSYL O-METHYLTRANSFERASE"/>
    <property type="match status" value="1"/>
</dbReference>
<dbReference type="EMBL" id="CP036269">
    <property type="protein sequence ID" value="QDT43055.1"/>
    <property type="molecule type" value="Genomic_DNA"/>
</dbReference>
<evidence type="ECO:0008006" key="6">
    <source>
        <dbReference type="Google" id="ProtNLM"/>
    </source>
</evidence>
<dbReference type="Pfam" id="PF13578">
    <property type="entry name" value="Methyltransf_24"/>
    <property type="match status" value="1"/>
</dbReference>
<evidence type="ECO:0000313" key="5">
    <source>
        <dbReference type="Proteomes" id="UP000317171"/>
    </source>
</evidence>
<dbReference type="GO" id="GO:0005886">
    <property type="term" value="C:plasma membrane"/>
    <property type="evidence" value="ECO:0007669"/>
    <property type="project" value="TreeGrafter"/>
</dbReference>
<dbReference type="Gene3D" id="3.40.50.150">
    <property type="entry name" value="Vaccinia Virus protein VP39"/>
    <property type="match status" value="1"/>
</dbReference>
<keyword evidence="2" id="KW-0808">Transferase</keyword>
<dbReference type="AlphaFoldDB" id="A0A517RGS4"/>
<evidence type="ECO:0000256" key="3">
    <source>
        <dbReference type="SAM" id="Coils"/>
    </source>
</evidence>
<keyword evidence="3" id="KW-0175">Coiled coil</keyword>
<gene>
    <name evidence="4" type="ORF">Pan241w_31520</name>
</gene>
<feature type="coiled-coil region" evidence="3">
    <location>
        <begin position="248"/>
        <end position="282"/>
    </location>
</feature>